<comment type="caution">
    <text evidence="2">The sequence shown here is derived from an EMBL/GenBank/DDBJ whole genome shotgun (WGS) entry which is preliminary data.</text>
</comment>
<accession>A0ABS6LGL0</accession>
<dbReference type="Proteomes" id="UP000739284">
    <property type="component" value="Unassembled WGS sequence"/>
</dbReference>
<name>A0ABS6LGL0_9GAMM</name>
<dbReference type="PROSITE" id="PS51257">
    <property type="entry name" value="PROKAR_LIPOPROTEIN"/>
    <property type="match status" value="1"/>
</dbReference>
<proteinExistence type="predicted"/>
<evidence type="ECO:0000313" key="2">
    <source>
        <dbReference type="EMBL" id="MBU9845952.1"/>
    </source>
</evidence>
<reference evidence="2 3" key="1">
    <citation type="submission" date="2021-03" db="EMBL/GenBank/DDBJ databases">
        <title>Five novel Rahnella species.</title>
        <authorList>
            <person name="Brady C."/>
            <person name="Asselin J."/>
            <person name="Beer S."/>
            <person name="Bruberg M.B."/>
            <person name="Crampton B."/>
            <person name="Venter S."/>
            <person name="Arnold D."/>
            <person name="Denman S."/>
        </authorList>
    </citation>
    <scope>NUCLEOTIDE SEQUENCE [LARGE SCALE GENOMIC DNA]</scope>
    <source>
        <strain evidence="2 3">FRB 231</strain>
    </source>
</reference>
<organism evidence="2 3">
    <name type="scientific">Rahnella ecdela</name>
    <dbReference type="NCBI Taxonomy" id="2816250"/>
    <lineage>
        <taxon>Bacteria</taxon>
        <taxon>Pseudomonadati</taxon>
        <taxon>Pseudomonadota</taxon>
        <taxon>Gammaproteobacteria</taxon>
        <taxon>Enterobacterales</taxon>
        <taxon>Yersiniaceae</taxon>
        <taxon>Rahnella</taxon>
    </lineage>
</organism>
<dbReference type="EMBL" id="JAFMOY010000126">
    <property type="protein sequence ID" value="MBU9845952.1"/>
    <property type="molecule type" value="Genomic_DNA"/>
</dbReference>
<keyword evidence="1" id="KW-0732">Signal</keyword>
<feature type="chain" id="PRO_5045246488" evidence="1">
    <location>
        <begin position="17"/>
        <end position="137"/>
    </location>
</feature>
<gene>
    <name evidence="2" type="ORF">J1784_13120</name>
</gene>
<evidence type="ECO:0000313" key="3">
    <source>
        <dbReference type="Proteomes" id="UP000739284"/>
    </source>
</evidence>
<feature type="signal peptide" evidence="1">
    <location>
        <begin position="1"/>
        <end position="16"/>
    </location>
</feature>
<protein>
    <submittedName>
        <fullName evidence="2">Uncharacterized protein</fullName>
    </submittedName>
</protein>
<keyword evidence="3" id="KW-1185">Reference proteome</keyword>
<sequence length="137" mass="15643">MKINIIVFFLFVIAMACDTSCASPYCEEMRGKFSDEQIDSLKINVSRQLMIGGVTIISLFKKQKWSVAYVETDFADDVFLFYHGDVYKDNFITTWSGVAEISEEHSIAKWAEDNATGIPEDLAECFAWYLTHGRNEN</sequence>
<evidence type="ECO:0000256" key="1">
    <source>
        <dbReference type="SAM" id="SignalP"/>
    </source>
</evidence>
<dbReference type="RefSeq" id="WP_217149588.1">
    <property type="nucleotide sequence ID" value="NZ_JAFMOY010000126.1"/>
</dbReference>